<dbReference type="InterPro" id="IPR015421">
    <property type="entry name" value="PyrdxlP-dep_Trfase_major"/>
</dbReference>
<organism evidence="1 2">
    <name type="scientific">Galerina marginata (strain CBS 339.88)</name>
    <dbReference type="NCBI Taxonomy" id="685588"/>
    <lineage>
        <taxon>Eukaryota</taxon>
        <taxon>Fungi</taxon>
        <taxon>Dikarya</taxon>
        <taxon>Basidiomycota</taxon>
        <taxon>Agaricomycotina</taxon>
        <taxon>Agaricomycetes</taxon>
        <taxon>Agaricomycetidae</taxon>
        <taxon>Agaricales</taxon>
        <taxon>Agaricineae</taxon>
        <taxon>Strophariaceae</taxon>
        <taxon>Galerina</taxon>
    </lineage>
</organism>
<dbReference type="Gene3D" id="3.40.640.10">
    <property type="entry name" value="Type I PLP-dependent aspartate aminotransferase-like (Major domain)"/>
    <property type="match status" value="1"/>
</dbReference>
<name>A0A067TTU3_GALM3</name>
<gene>
    <name evidence="1" type="ORF">GALMADRAFT_235408</name>
</gene>
<evidence type="ECO:0000313" key="2">
    <source>
        <dbReference type="Proteomes" id="UP000027222"/>
    </source>
</evidence>
<accession>A0A067TTU3</accession>
<reference evidence="2" key="1">
    <citation type="journal article" date="2014" name="Proc. Natl. Acad. Sci. U.S.A.">
        <title>Extensive sampling of basidiomycete genomes demonstrates inadequacy of the white-rot/brown-rot paradigm for wood decay fungi.</title>
        <authorList>
            <person name="Riley R."/>
            <person name="Salamov A.A."/>
            <person name="Brown D.W."/>
            <person name="Nagy L.G."/>
            <person name="Floudas D."/>
            <person name="Held B.W."/>
            <person name="Levasseur A."/>
            <person name="Lombard V."/>
            <person name="Morin E."/>
            <person name="Otillar R."/>
            <person name="Lindquist E.A."/>
            <person name="Sun H."/>
            <person name="LaButti K.M."/>
            <person name="Schmutz J."/>
            <person name="Jabbour D."/>
            <person name="Luo H."/>
            <person name="Baker S.E."/>
            <person name="Pisabarro A.G."/>
            <person name="Walton J.D."/>
            <person name="Blanchette R.A."/>
            <person name="Henrissat B."/>
            <person name="Martin F."/>
            <person name="Cullen D."/>
            <person name="Hibbett D.S."/>
            <person name="Grigoriev I.V."/>
        </authorList>
    </citation>
    <scope>NUCLEOTIDE SEQUENCE [LARGE SCALE GENOMIC DNA]</scope>
    <source>
        <strain evidence="2">CBS 339.88</strain>
    </source>
</reference>
<dbReference type="AlphaFoldDB" id="A0A067TTU3"/>
<dbReference type="Proteomes" id="UP000027222">
    <property type="component" value="Unassembled WGS sequence"/>
</dbReference>
<dbReference type="EMBL" id="KL142368">
    <property type="protein sequence ID" value="KDR83334.1"/>
    <property type="molecule type" value="Genomic_DNA"/>
</dbReference>
<keyword evidence="2" id="KW-1185">Reference proteome</keyword>
<evidence type="ECO:0000313" key="1">
    <source>
        <dbReference type="EMBL" id="KDR83334.1"/>
    </source>
</evidence>
<sequence>MAIIAALRGLGPPSPSPSTSDEDTGVDHVFLGVGSDEFIGLLIRVCISPSGSEKILTVLPTYGILPVRVLPRS</sequence>
<dbReference type="OrthoDB" id="2015537at2759"/>
<protein>
    <submittedName>
        <fullName evidence="1">Uncharacterized protein</fullName>
    </submittedName>
</protein>
<proteinExistence type="predicted"/>
<dbReference type="HOGENOM" id="CLU_2704968_0_0_1"/>